<protein>
    <submittedName>
        <fullName evidence="1">Uncharacterized protein</fullName>
    </submittedName>
</protein>
<evidence type="ECO:0000313" key="1">
    <source>
        <dbReference type="EMBL" id="KAF9644968.1"/>
    </source>
</evidence>
<reference evidence="1" key="1">
    <citation type="submission" date="2019-10" db="EMBL/GenBank/DDBJ databases">
        <authorList>
            <consortium name="DOE Joint Genome Institute"/>
            <person name="Kuo A."/>
            <person name="Miyauchi S."/>
            <person name="Kiss E."/>
            <person name="Drula E."/>
            <person name="Kohler A."/>
            <person name="Sanchez-Garcia M."/>
            <person name="Andreopoulos B."/>
            <person name="Barry K.W."/>
            <person name="Bonito G."/>
            <person name="Buee M."/>
            <person name="Carver A."/>
            <person name="Chen C."/>
            <person name="Cichocki N."/>
            <person name="Clum A."/>
            <person name="Culley D."/>
            <person name="Crous P.W."/>
            <person name="Fauchery L."/>
            <person name="Girlanda M."/>
            <person name="Hayes R."/>
            <person name="Keri Z."/>
            <person name="Labutti K."/>
            <person name="Lipzen A."/>
            <person name="Lombard V."/>
            <person name="Magnuson J."/>
            <person name="Maillard F."/>
            <person name="Morin E."/>
            <person name="Murat C."/>
            <person name="Nolan M."/>
            <person name="Ohm R."/>
            <person name="Pangilinan J."/>
            <person name="Pereira M."/>
            <person name="Perotto S."/>
            <person name="Peter M."/>
            <person name="Riley R."/>
            <person name="Sitrit Y."/>
            <person name="Stielow B."/>
            <person name="Szollosi G."/>
            <person name="Zifcakova L."/>
            <person name="Stursova M."/>
            <person name="Spatafora J.W."/>
            <person name="Tedersoo L."/>
            <person name="Vaario L.-M."/>
            <person name="Yamada A."/>
            <person name="Yan M."/>
            <person name="Wang P."/>
            <person name="Xu J."/>
            <person name="Bruns T."/>
            <person name="Baldrian P."/>
            <person name="Vilgalys R."/>
            <person name="Henrissat B."/>
            <person name="Grigoriev I.V."/>
            <person name="Hibbett D."/>
            <person name="Nagy L.G."/>
            <person name="Martin F.M."/>
        </authorList>
    </citation>
    <scope>NUCLEOTIDE SEQUENCE</scope>
    <source>
        <strain evidence="1">P2</strain>
    </source>
</reference>
<reference evidence="1" key="2">
    <citation type="journal article" date="2020" name="Nat. Commun.">
        <title>Large-scale genome sequencing of mycorrhizal fungi provides insights into the early evolution of symbiotic traits.</title>
        <authorList>
            <person name="Miyauchi S."/>
            <person name="Kiss E."/>
            <person name="Kuo A."/>
            <person name="Drula E."/>
            <person name="Kohler A."/>
            <person name="Sanchez-Garcia M."/>
            <person name="Morin E."/>
            <person name="Andreopoulos B."/>
            <person name="Barry K.W."/>
            <person name="Bonito G."/>
            <person name="Buee M."/>
            <person name="Carver A."/>
            <person name="Chen C."/>
            <person name="Cichocki N."/>
            <person name="Clum A."/>
            <person name="Culley D."/>
            <person name="Crous P.W."/>
            <person name="Fauchery L."/>
            <person name="Girlanda M."/>
            <person name="Hayes R.D."/>
            <person name="Keri Z."/>
            <person name="LaButti K."/>
            <person name="Lipzen A."/>
            <person name="Lombard V."/>
            <person name="Magnuson J."/>
            <person name="Maillard F."/>
            <person name="Murat C."/>
            <person name="Nolan M."/>
            <person name="Ohm R.A."/>
            <person name="Pangilinan J."/>
            <person name="Pereira M.F."/>
            <person name="Perotto S."/>
            <person name="Peter M."/>
            <person name="Pfister S."/>
            <person name="Riley R."/>
            <person name="Sitrit Y."/>
            <person name="Stielow J.B."/>
            <person name="Szollosi G."/>
            <person name="Zifcakova L."/>
            <person name="Stursova M."/>
            <person name="Spatafora J.W."/>
            <person name="Tedersoo L."/>
            <person name="Vaario L.M."/>
            <person name="Yamada A."/>
            <person name="Yan M."/>
            <person name="Wang P."/>
            <person name="Xu J."/>
            <person name="Bruns T."/>
            <person name="Baldrian P."/>
            <person name="Vilgalys R."/>
            <person name="Dunand C."/>
            <person name="Henrissat B."/>
            <person name="Grigoriev I.V."/>
            <person name="Hibbett D."/>
            <person name="Nagy L.G."/>
            <person name="Martin F.M."/>
        </authorList>
    </citation>
    <scope>NUCLEOTIDE SEQUENCE</scope>
    <source>
        <strain evidence="1">P2</strain>
    </source>
</reference>
<evidence type="ECO:0000313" key="2">
    <source>
        <dbReference type="Proteomes" id="UP000886501"/>
    </source>
</evidence>
<dbReference type="EMBL" id="MU118111">
    <property type="protein sequence ID" value="KAF9644968.1"/>
    <property type="molecule type" value="Genomic_DNA"/>
</dbReference>
<dbReference type="Proteomes" id="UP000886501">
    <property type="component" value="Unassembled WGS sequence"/>
</dbReference>
<sequence length="388" mass="43218">MGVSIATPDSQILSTHSQLATIISEPPREILTHDVNKPLSYLHDTDAARDAQHEELTGHLRAIEDELLDLSDTLRRREAEVYVLSRDTTPSDLYSFIETEQWASPSNSSTSLDDVSSYVSSSLSPYLGPPTPRDVPSVPSVSTSEESSGSPLSKTSEDSLSPLLMGGMRPLPSEQFVVRRYPRQTFALYWRIENMLQEILNRAAIPPPPTEPETEEGSFEFSSGTLCERLEVILQRHREPLSQVHRPTPLYPFHLVPSVSFVMNHGLDRRPAWIYQDQASSLESGKGGSEGIQAEMGTGADRLEIDRPRHHMEKNLNRGIIFVEQESDVPIPPPGTVISVPTQPAPPLPTPLLPNDNTASDSLLRDILSVMRDNHSFQMVSLWNNRTF</sequence>
<name>A0ACB6Z5T8_THEGA</name>
<proteinExistence type="predicted"/>
<accession>A0ACB6Z5T8</accession>
<keyword evidence="2" id="KW-1185">Reference proteome</keyword>
<organism evidence="1 2">
    <name type="scientific">Thelephora ganbajun</name>
    <name type="common">Ganba fungus</name>
    <dbReference type="NCBI Taxonomy" id="370292"/>
    <lineage>
        <taxon>Eukaryota</taxon>
        <taxon>Fungi</taxon>
        <taxon>Dikarya</taxon>
        <taxon>Basidiomycota</taxon>
        <taxon>Agaricomycotina</taxon>
        <taxon>Agaricomycetes</taxon>
        <taxon>Thelephorales</taxon>
        <taxon>Thelephoraceae</taxon>
        <taxon>Thelephora</taxon>
    </lineage>
</organism>
<gene>
    <name evidence="1" type="ORF">BDM02DRAFT_3190143</name>
</gene>
<comment type="caution">
    <text evidence="1">The sequence shown here is derived from an EMBL/GenBank/DDBJ whole genome shotgun (WGS) entry which is preliminary data.</text>
</comment>